<reference evidence="9 10" key="1">
    <citation type="submission" date="2019-09" db="EMBL/GenBank/DDBJ databases">
        <authorList>
            <person name="Depoorter E."/>
        </authorList>
    </citation>
    <scope>NUCLEOTIDE SEQUENCE [LARGE SCALE GENOMIC DNA]</scope>
    <source>
        <strain evidence="9">R-39750</strain>
    </source>
</reference>
<accession>A0A6P3BEK8</accession>
<keyword evidence="6" id="KW-0029">Amino-acid transport</keyword>
<evidence type="ECO:0000256" key="4">
    <source>
        <dbReference type="ARBA" id="ARBA00022729"/>
    </source>
</evidence>
<dbReference type="GO" id="GO:0005576">
    <property type="term" value="C:extracellular region"/>
    <property type="evidence" value="ECO:0007669"/>
    <property type="project" value="TreeGrafter"/>
</dbReference>
<evidence type="ECO:0000256" key="3">
    <source>
        <dbReference type="ARBA" id="ARBA00022448"/>
    </source>
</evidence>
<evidence type="ECO:0000256" key="2">
    <source>
        <dbReference type="ARBA" id="ARBA00010333"/>
    </source>
</evidence>
<feature type="signal peptide" evidence="7">
    <location>
        <begin position="1"/>
        <end position="22"/>
    </location>
</feature>
<dbReference type="AlphaFoldDB" id="A0A6P3BEK8"/>
<keyword evidence="5" id="KW-0574">Periplasm</keyword>
<dbReference type="EMBL" id="CABVQN010000052">
    <property type="protein sequence ID" value="VWD58602.1"/>
    <property type="molecule type" value="Genomic_DNA"/>
</dbReference>
<organism evidence="9 10">
    <name type="scientific">Burkholderia lata (strain ATCC 17760 / DSM 23089 / LMG 22485 / NCIMB 9086 / R18194 / 383)</name>
    <dbReference type="NCBI Taxonomy" id="482957"/>
    <lineage>
        <taxon>Bacteria</taxon>
        <taxon>Pseudomonadati</taxon>
        <taxon>Pseudomonadota</taxon>
        <taxon>Betaproteobacteria</taxon>
        <taxon>Burkholderiales</taxon>
        <taxon>Burkholderiaceae</taxon>
        <taxon>Burkholderia</taxon>
        <taxon>Burkholderia cepacia complex</taxon>
    </lineage>
</organism>
<dbReference type="PANTHER" id="PTHR30085">
    <property type="entry name" value="AMINO ACID ABC TRANSPORTER PERMEASE"/>
    <property type="match status" value="1"/>
</dbReference>
<evidence type="ECO:0000256" key="5">
    <source>
        <dbReference type="ARBA" id="ARBA00022764"/>
    </source>
</evidence>
<dbReference type="FunFam" id="3.40.190.10:FF:000052">
    <property type="entry name" value="Amino acid ABC transporter substrate-binding protein"/>
    <property type="match status" value="1"/>
</dbReference>
<dbReference type="CDD" id="cd13688">
    <property type="entry name" value="PBP2_GltI_DEBP"/>
    <property type="match status" value="1"/>
</dbReference>
<evidence type="ECO:0000313" key="10">
    <source>
        <dbReference type="Proteomes" id="UP000494110"/>
    </source>
</evidence>
<dbReference type="InterPro" id="IPR051455">
    <property type="entry name" value="Bact_solute-bind_prot3"/>
</dbReference>
<proteinExistence type="inferred from homology"/>
<evidence type="ECO:0000256" key="6">
    <source>
        <dbReference type="ARBA" id="ARBA00022970"/>
    </source>
</evidence>
<sequence length="297" mass="32646">MKYQKAVLMFAALCAFASGAHAQETGTLKKIKDTGVIALGHRESSIPFSYYDEKQQVVGYSREFQMKVVDAVKKKLNLPNLQVKNIPVTSQNRIPLVQNGTVDIECGSTTNNAERQQQASFSDTIFVIGTRLMTKNDSGIKDFGDLKGKTVVTTAGTTSERLLRKMNNDKQMGMNIISAKDHGDSFNTLESGRAVAFMMDDALLAGERAKAKKPGDWVIVGTPQSEEAYGCMMRKGDADFKKVVDDAISQVEKSGEAAKIYAKWFENPIPPKGLNLNFPLSDSMKKLYANPNDKALD</sequence>
<keyword evidence="3" id="KW-0813">Transport</keyword>
<comment type="similarity">
    <text evidence="2">Belongs to the bacterial solute-binding protein 3 family.</text>
</comment>
<dbReference type="InterPro" id="IPR001638">
    <property type="entry name" value="Solute-binding_3/MltF_N"/>
</dbReference>
<protein>
    <submittedName>
        <fullName evidence="9">ABC transporter</fullName>
    </submittedName>
</protein>
<comment type="subcellular location">
    <subcellularLocation>
        <location evidence="1">Periplasm</location>
    </subcellularLocation>
</comment>
<feature type="chain" id="PRO_5027112464" evidence="7">
    <location>
        <begin position="23"/>
        <end position="297"/>
    </location>
</feature>
<evidence type="ECO:0000256" key="1">
    <source>
        <dbReference type="ARBA" id="ARBA00004418"/>
    </source>
</evidence>
<evidence type="ECO:0000259" key="8">
    <source>
        <dbReference type="SMART" id="SM00062"/>
    </source>
</evidence>
<dbReference type="NCBIfam" id="NF008063">
    <property type="entry name" value="PRK10797.1"/>
    <property type="match status" value="1"/>
</dbReference>
<gene>
    <name evidence="9" type="ORF">BLA39750_07064</name>
</gene>
<evidence type="ECO:0000313" key="9">
    <source>
        <dbReference type="EMBL" id="VWD58602.1"/>
    </source>
</evidence>
<dbReference type="PANTHER" id="PTHR30085:SF2">
    <property type="entry name" value="GLUTAMATE_ASPARTATE IMPORT SOLUTE-BINDING PROTEIN"/>
    <property type="match status" value="1"/>
</dbReference>
<dbReference type="Proteomes" id="UP000494110">
    <property type="component" value="Unassembled WGS sequence"/>
</dbReference>
<dbReference type="GO" id="GO:0030288">
    <property type="term" value="C:outer membrane-bounded periplasmic space"/>
    <property type="evidence" value="ECO:0007669"/>
    <property type="project" value="TreeGrafter"/>
</dbReference>
<dbReference type="Gene3D" id="3.40.190.10">
    <property type="entry name" value="Periplasmic binding protein-like II"/>
    <property type="match status" value="2"/>
</dbReference>
<dbReference type="SUPFAM" id="SSF53850">
    <property type="entry name" value="Periplasmic binding protein-like II"/>
    <property type="match status" value="1"/>
</dbReference>
<dbReference type="GO" id="GO:0006865">
    <property type="term" value="P:amino acid transport"/>
    <property type="evidence" value="ECO:0007669"/>
    <property type="project" value="UniProtKB-KW"/>
</dbReference>
<dbReference type="RefSeq" id="WP_175016060.1">
    <property type="nucleotide sequence ID" value="NZ_CABVQN010000052.1"/>
</dbReference>
<name>A0A6P3BEK8_BURL3</name>
<dbReference type="SMART" id="SM00062">
    <property type="entry name" value="PBPb"/>
    <property type="match status" value="1"/>
</dbReference>
<feature type="domain" description="Solute-binding protein family 3/N-terminal" evidence="8">
    <location>
        <begin position="36"/>
        <end position="268"/>
    </location>
</feature>
<dbReference type="Pfam" id="PF00497">
    <property type="entry name" value="SBP_bac_3"/>
    <property type="match status" value="1"/>
</dbReference>
<keyword evidence="4 7" id="KW-0732">Signal</keyword>
<evidence type="ECO:0000256" key="7">
    <source>
        <dbReference type="SAM" id="SignalP"/>
    </source>
</evidence>